<evidence type="ECO:0000256" key="1">
    <source>
        <dbReference type="ARBA" id="ARBA00022485"/>
    </source>
</evidence>
<dbReference type="PROSITE" id="PS51217">
    <property type="entry name" value="UVRD_HELICASE_CTER"/>
    <property type="match status" value="1"/>
</dbReference>
<evidence type="ECO:0000256" key="3">
    <source>
        <dbReference type="ARBA" id="ARBA00022723"/>
    </source>
</evidence>
<dbReference type="InterPro" id="IPR011604">
    <property type="entry name" value="PDDEXK-like_dom_sf"/>
</dbReference>
<dbReference type="EC" id="3.1.-.-" evidence="14"/>
<keyword evidence="13 14" id="KW-0234">DNA repair</keyword>
<dbReference type="SUPFAM" id="SSF52540">
    <property type="entry name" value="P-loop containing nucleoside triphosphate hydrolases"/>
    <property type="match status" value="1"/>
</dbReference>
<evidence type="ECO:0000256" key="5">
    <source>
        <dbReference type="ARBA" id="ARBA00022763"/>
    </source>
</evidence>
<evidence type="ECO:0000313" key="17">
    <source>
        <dbReference type="Proteomes" id="UP000662904"/>
    </source>
</evidence>
<dbReference type="GO" id="GO:0005524">
    <property type="term" value="F:ATP binding"/>
    <property type="evidence" value="ECO:0007669"/>
    <property type="project" value="UniProtKB-UniRule"/>
</dbReference>
<dbReference type="Pfam" id="PF12705">
    <property type="entry name" value="PDDEXK_1"/>
    <property type="match status" value="1"/>
</dbReference>
<reference evidence="16" key="1">
    <citation type="submission" date="2020-07" db="EMBL/GenBank/DDBJ databases">
        <title>Koleobacter methoxysyntrophicus gen. nov., sp. nov., a novel anaerobic bacterium isolated from deep subsurface oil field and proposal of Koleobacterales ord. nov. in the phylum Firmicutes.</title>
        <authorList>
            <person name="Sakamoto S."/>
            <person name="Tamaki H."/>
        </authorList>
    </citation>
    <scope>NUCLEOTIDE SEQUENCE</scope>
    <source>
        <strain evidence="16">NRmbB1</strain>
    </source>
</reference>
<evidence type="ECO:0000256" key="10">
    <source>
        <dbReference type="ARBA" id="ARBA00023004"/>
    </source>
</evidence>
<keyword evidence="9 14" id="KW-0067">ATP-binding</keyword>
<evidence type="ECO:0000256" key="12">
    <source>
        <dbReference type="ARBA" id="ARBA00023125"/>
    </source>
</evidence>
<evidence type="ECO:0000313" key="16">
    <source>
        <dbReference type="EMBL" id="QSQ09670.1"/>
    </source>
</evidence>
<proteinExistence type="inferred from homology"/>
<evidence type="ECO:0000256" key="6">
    <source>
        <dbReference type="ARBA" id="ARBA00022801"/>
    </source>
</evidence>
<feature type="binding site" evidence="14">
    <location>
        <position position="1115"/>
    </location>
    <ligand>
        <name>[4Fe-4S] cluster</name>
        <dbReference type="ChEBI" id="CHEBI:49883"/>
    </ligand>
</feature>
<dbReference type="Proteomes" id="UP000662904">
    <property type="component" value="Chromosome"/>
</dbReference>
<keyword evidence="5 14" id="KW-0227">DNA damage</keyword>
<gene>
    <name evidence="14 16" type="primary">addB</name>
    <name evidence="16" type="ORF">H0A61_02049</name>
</gene>
<dbReference type="Pfam" id="PF13361">
    <property type="entry name" value="UvrD_C"/>
    <property type="match status" value="1"/>
</dbReference>
<feature type="binding site" evidence="14">
    <location>
        <position position="1112"/>
    </location>
    <ligand>
        <name>[4Fe-4S] cluster</name>
        <dbReference type="ChEBI" id="CHEBI:49883"/>
    </ligand>
</feature>
<evidence type="ECO:0000256" key="14">
    <source>
        <dbReference type="HAMAP-Rule" id="MF_01452"/>
    </source>
</evidence>
<keyword evidence="12 14" id="KW-0238">DNA-binding</keyword>
<evidence type="ECO:0000256" key="9">
    <source>
        <dbReference type="ARBA" id="ARBA00022840"/>
    </source>
</evidence>
<keyword evidence="17" id="KW-1185">Reference proteome</keyword>
<dbReference type="InterPro" id="IPR027417">
    <property type="entry name" value="P-loop_NTPase"/>
</dbReference>
<dbReference type="GO" id="GO:0000724">
    <property type="term" value="P:double-strand break repair via homologous recombination"/>
    <property type="evidence" value="ECO:0007669"/>
    <property type="project" value="UniProtKB-UniRule"/>
</dbReference>
<name>A0A8A0RQ14_9FIRM</name>
<dbReference type="KEGG" id="kme:H0A61_02049"/>
<dbReference type="HAMAP" id="MF_01452">
    <property type="entry name" value="AddB_type1"/>
    <property type="match status" value="1"/>
</dbReference>
<feature type="binding site" evidence="14">
    <location>
        <position position="792"/>
    </location>
    <ligand>
        <name>[4Fe-4S] cluster</name>
        <dbReference type="ChEBI" id="CHEBI:49883"/>
    </ligand>
</feature>
<dbReference type="GO" id="GO:0046872">
    <property type="term" value="F:metal ion binding"/>
    <property type="evidence" value="ECO:0007669"/>
    <property type="project" value="UniProtKB-KW"/>
</dbReference>
<keyword evidence="2 14" id="KW-0540">Nuclease</keyword>
<dbReference type="GO" id="GO:0003690">
    <property type="term" value="F:double-stranded DNA binding"/>
    <property type="evidence" value="ECO:0007669"/>
    <property type="project" value="UniProtKB-UniRule"/>
</dbReference>
<dbReference type="GO" id="GO:0051539">
    <property type="term" value="F:4 iron, 4 sulfur cluster binding"/>
    <property type="evidence" value="ECO:0007669"/>
    <property type="project" value="UniProtKB-KW"/>
</dbReference>
<evidence type="ECO:0000256" key="8">
    <source>
        <dbReference type="ARBA" id="ARBA00022839"/>
    </source>
</evidence>
<dbReference type="NCBIfam" id="TIGR02773">
    <property type="entry name" value="addB_Gpos"/>
    <property type="match status" value="1"/>
</dbReference>
<dbReference type="AlphaFoldDB" id="A0A8A0RQ14"/>
<dbReference type="EMBL" id="CP059066">
    <property type="protein sequence ID" value="QSQ09670.1"/>
    <property type="molecule type" value="Genomic_DNA"/>
</dbReference>
<dbReference type="Gene3D" id="3.90.320.10">
    <property type="match status" value="1"/>
</dbReference>
<keyword evidence="3 14" id="KW-0479">Metal-binding</keyword>
<dbReference type="InterPro" id="IPR014017">
    <property type="entry name" value="DNA_helicase_UvrD-like_C"/>
</dbReference>
<comment type="subunit">
    <text evidence="14">Heterodimer of AddA and AddB.</text>
</comment>
<dbReference type="InterPro" id="IPR049035">
    <property type="entry name" value="ADDB_N"/>
</dbReference>
<keyword evidence="7 14" id="KW-0347">Helicase</keyword>
<organism evidence="16 17">
    <name type="scientific">Koleobacter methoxysyntrophicus</name>
    <dbReference type="NCBI Taxonomy" id="2751313"/>
    <lineage>
        <taxon>Bacteria</taxon>
        <taxon>Bacillati</taxon>
        <taxon>Bacillota</taxon>
        <taxon>Clostridia</taxon>
        <taxon>Koleobacterales</taxon>
        <taxon>Koleobacteraceae</taxon>
        <taxon>Koleobacter</taxon>
    </lineage>
</organism>
<evidence type="ECO:0000259" key="15">
    <source>
        <dbReference type="PROSITE" id="PS51217"/>
    </source>
</evidence>
<dbReference type="Gene3D" id="6.10.140.1030">
    <property type="match status" value="1"/>
</dbReference>
<accession>A0A8A0RQ14</accession>
<evidence type="ECO:0000256" key="13">
    <source>
        <dbReference type="ARBA" id="ARBA00023204"/>
    </source>
</evidence>
<keyword evidence="4 14" id="KW-0547">Nucleotide-binding</keyword>
<dbReference type="Gene3D" id="3.40.50.300">
    <property type="entry name" value="P-loop containing nucleotide triphosphate hydrolases"/>
    <property type="match status" value="4"/>
</dbReference>
<dbReference type="PANTHER" id="PTHR30591">
    <property type="entry name" value="RECBCD ENZYME SUBUNIT RECC"/>
    <property type="match status" value="1"/>
</dbReference>
<comment type="cofactor">
    <cofactor evidence="14">
        <name>Mg(2+)</name>
        <dbReference type="ChEBI" id="CHEBI:18420"/>
    </cofactor>
</comment>
<keyword evidence="6 14" id="KW-0378">Hydrolase</keyword>
<evidence type="ECO:0000256" key="2">
    <source>
        <dbReference type="ARBA" id="ARBA00022722"/>
    </source>
</evidence>
<dbReference type="RefSeq" id="WP_206707015.1">
    <property type="nucleotide sequence ID" value="NZ_CP059066.1"/>
</dbReference>
<dbReference type="GO" id="GO:0008409">
    <property type="term" value="F:5'-3' exonuclease activity"/>
    <property type="evidence" value="ECO:0007669"/>
    <property type="project" value="UniProtKB-UniRule"/>
</dbReference>
<keyword evidence="1 14" id="KW-0004">4Fe-4S</keyword>
<keyword evidence="11 14" id="KW-0411">Iron-sulfur</keyword>
<comment type="cofactor">
    <cofactor evidence="14">
        <name>[4Fe-4S] cluster</name>
        <dbReference type="ChEBI" id="CHEBI:49883"/>
    </cofactor>
    <text evidence="14">Binds 1 [4Fe-4S] cluster.</text>
</comment>
<evidence type="ECO:0000256" key="11">
    <source>
        <dbReference type="ARBA" id="ARBA00023014"/>
    </source>
</evidence>
<dbReference type="GO" id="GO:0004386">
    <property type="term" value="F:helicase activity"/>
    <property type="evidence" value="ECO:0007669"/>
    <property type="project" value="UniProtKB-KW"/>
</dbReference>
<feature type="domain" description="UvrD-like helicase C-terminal" evidence="15">
    <location>
        <begin position="282"/>
        <end position="592"/>
    </location>
</feature>
<keyword evidence="10 14" id="KW-0408">Iron</keyword>
<keyword evidence="8 14" id="KW-0269">Exonuclease</keyword>
<comment type="similarity">
    <text evidence="14">Belongs to the helicase family. AddB/RexB type 1 subfamily.</text>
</comment>
<evidence type="ECO:0000256" key="7">
    <source>
        <dbReference type="ARBA" id="ARBA00022806"/>
    </source>
</evidence>
<protein>
    <recommendedName>
        <fullName evidence="14">ATP-dependent helicase/deoxyribonuclease subunit B</fullName>
        <ecNumber evidence="14">3.1.-.-</ecNumber>
    </recommendedName>
    <alternativeName>
        <fullName evidence="14">ATP-dependent helicase/nuclease subunit AddB</fullName>
    </alternativeName>
</protein>
<dbReference type="PANTHER" id="PTHR30591:SF1">
    <property type="entry name" value="RECBCD ENZYME SUBUNIT RECC"/>
    <property type="match status" value="1"/>
</dbReference>
<comment type="function">
    <text evidence="14">The heterodimer acts as both an ATP-dependent DNA helicase and an ATP-dependent, dual-direction single-stranded exonuclease. Recognizes the chi site generating a DNA molecule suitable for the initiation of homologous recombination. The AddB subunit has 5' -&gt; 3' nuclease activity but not helicase activity.</text>
</comment>
<sequence>MTLRFILGRAGTGKTRFCLEEIVNKLKVSPEGEALILLVPEQATFQTERALLSASELKGIMRAEVLSFQRLAYRVLQEVGGMARIYIDELGKKMILRRFLERRKDKLRVFHWIARQPGFIDHLADVLKEFKNYRIPCEKLKAAADKLETDAERDILTDKLCDLTILYSDVQDFLADKHLDRDNYLDLLAEKINEWSYLEGAEVWVDGFTGFTPQELVVLERIMKRVNRFSITLCLDTEDLKLEIDDSYLFYTTRDTMRKLSDTAKRIGVEEEEPVLLDSGAPYRFIESAAISHLEREFFNRPVKTFKDDQDDIRVYAASNRRAEIEGVAREIIRLCRDEGYRFKEISVVMRELEPYSQLISSIFTDNNIPHFIDEKRHIMHHPLVELIRSALEVVIQNWSYEPVFRYLKTDLADVEREQVDLLENYVLAHGIRGAKWVDGKPWTFRRKYTLGEEEEVTSKIEKELEEINGAKQKAVKQLADFYMTIKKQTRVKDYTAALFKLLVDLKIKEKLEKWGDEARAFGKLDLALEHVQIWDNIIDLMEQVVEGLGDEELTVEQYAQIIDSGLKSIKIGLVPLGLDQVFVGNLDRSRNPDVKVSFILGVNDGVLPLRLKDCGMFTDTERQHLKEMGIELAPDSRRRLFDEQYHIYVAITRASNKLYLSYPLADDEGKALMPSFVIRRIKRLFPGIEEKTWGIEPDGSDRDLEYITSPYNCLIYLPTQLRETMEGNRINPIWWDVYSWFISRDTAACQKTLQGLFYSNQETDIPRQLTRKLFGSPVKASVSQLERFQRCPFSHFLSHGLRLKERGIYRLTSPDLGQFFHAALDMFAKKIKQESLDWGELTKEQCINLAAEIVDDLAPKLQNEILMSTSRYRYMVRKLKKTVERAVLILREHSQKGSFRPVGIELTFGKGGILPPLVIELDGDGDYIELEGRIDRVDAAQLDDKVYLRVVDYKSGNDTFELQDIYYGLSLQLLIYLEVILTYAPFLVSCEGKPGGMLYFKVDNPIISGSGPASPEKIEREIIKKLKMNGLVLADSDVVNLMDGQISGYSDIIPVALKKDGGFYSGSSIATEEQFTALRQHLKQVIKGVGQGILAGNVKIEPYLKGHLKPCNYCRYKAVCQFDVLLSENTYRVLKKINRELIWDLLDGQRGEEEHG</sequence>
<dbReference type="InterPro" id="IPR014140">
    <property type="entry name" value="DNA_helicase_suAddB"/>
</dbReference>
<comment type="miscellaneous">
    <text evidence="14">Despite having conserved helicase domains, this subunit does not have helicase activity.</text>
</comment>
<feature type="binding site" evidence="14">
    <location>
        <position position="1121"/>
    </location>
    <ligand>
        <name>[4Fe-4S] cluster</name>
        <dbReference type="ChEBI" id="CHEBI:49883"/>
    </ligand>
</feature>
<dbReference type="InterPro" id="IPR038726">
    <property type="entry name" value="PDDEXK_AddAB-type"/>
</dbReference>
<dbReference type="Pfam" id="PF21445">
    <property type="entry name" value="ADDB_N"/>
    <property type="match status" value="1"/>
</dbReference>
<evidence type="ECO:0000256" key="4">
    <source>
        <dbReference type="ARBA" id="ARBA00022741"/>
    </source>
</evidence>